<comment type="subcellular location">
    <subcellularLocation>
        <location evidence="1">Secreted</location>
    </subcellularLocation>
</comment>
<dbReference type="SMART" id="SM00737">
    <property type="entry name" value="ML"/>
    <property type="match status" value="1"/>
</dbReference>
<dbReference type="PANTHER" id="PTHR11306">
    <property type="entry name" value="NIEMANN PICK TYPE C2 PROTEIN NPC2-RELATED"/>
    <property type="match status" value="1"/>
</dbReference>
<dbReference type="SUPFAM" id="SSF81296">
    <property type="entry name" value="E set domains"/>
    <property type="match status" value="1"/>
</dbReference>
<dbReference type="Gene3D" id="2.60.40.770">
    <property type="match status" value="1"/>
</dbReference>
<sequence>MIGVVFVLYVMARAVLLTAITQAQFKDCGSSNVTMIDVYVGPCNTNPCILYKGSKATININFVVNNTGVEPGNTTATALVQGAEIPIPLDEPDVCKHIKQGCPLKSTNTIYTYSFEAHISEKYPMVNLYVTWRLMNIQNVPFICVQLPLTLSDIP</sequence>
<proteinExistence type="evidence at transcript level"/>
<feature type="domain" description="MD-2-related lipid-recognition" evidence="5">
    <location>
        <begin position="25"/>
        <end position="149"/>
    </location>
</feature>
<protein>
    <submittedName>
        <fullName evidence="6">MD2-typeB</fullName>
    </submittedName>
</protein>
<evidence type="ECO:0000256" key="2">
    <source>
        <dbReference type="ARBA" id="ARBA00006370"/>
    </source>
</evidence>
<dbReference type="GO" id="GO:0032934">
    <property type="term" value="F:sterol binding"/>
    <property type="evidence" value="ECO:0007669"/>
    <property type="project" value="InterPro"/>
</dbReference>
<dbReference type="AlphaFoldDB" id="A0A8K1RCV5"/>
<dbReference type="InterPro" id="IPR014756">
    <property type="entry name" value="Ig_E-set"/>
</dbReference>
<keyword evidence="3" id="KW-0964">Secreted</keyword>
<reference evidence="6" key="1">
    <citation type="submission" date="2020-11" db="EMBL/GenBank/DDBJ databases">
        <title>Barnacle with a root-like body: structural and transcriptomic signatures of the interna, endoparasitic structure of the parasitic barnacle Sacculina yatsui.</title>
        <authorList>
            <person name="Wong Y.H."/>
            <person name="Okano K."/>
            <person name="Oguro-Okano M."/>
        </authorList>
    </citation>
    <scope>NUCLEOTIDE SEQUENCE</scope>
</reference>
<dbReference type="PANTHER" id="PTHR11306:SF68">
    <property type="entry name" value="NPC INTRACELLULAR CHOLESTEROL TRANSPORTER 2"/>
    <property type="match status" value="1"/>
</dbReference>
<comment type="similarity">
    <text evidence="2">Belongs to the NPC2 family.</text>
</comment>
<organism evidence="6">
    <name type="scientific">Hemigrapsus sanguineus</name>
    <name type="common">Asian shore crab</name>
    <dbReference type="NCBI Taxonomy" id="40176"/>
    <lineage>
        <taxon>Eukaryota</taxon>
        <taxon>Metazoa</taxon>
        <taxon>Ecdysozoa</taxon>
        <taxon>Arthropoda</taxon>
        <taxon>Crustacea</taxon>
        <taxon>Multicrustacea</taxon>
        <taxon>Malacostraca</taxon>
        <taxon>Eumalacostraca</taxon>
        <taxon>Eucarida</taxon>
        <taxon>Decapoda</taxon>
        <taxon>Pleocyemata</taxon>
        <taxon>Brachyura</taxon>
        <taxon>Eubrachyura</taxon>
        <taxon>Grapsoidea</taxon>
        <taxon>Varunidae</taxon>
        <taxon>Hemigrapsus</taxon>
    </lineage>
</organism>
<feature type="chain" id="PRO_5035481487" evidence="4">
    <location>
        <begin position="24"/>
        <end position="155"/>
    </location>
</feature>
<dbReference type="InterPro" id="IPR003172">
    <property type="entry name" value="ML_dom"/>
</dbReference>
<evidence type="ECO:0000259" key="5">
    <source>
        <dbReference type="SMART" id="SM00737"/>
    </source>
</evidence>
<name>A0A8K1RCV5_HEMSA</name>
<dbReference type="GO" id="GO:0015918">
    <property type="term" value="P:sterol transport"/>
    <property type="evidence" value="ECO:0007669"/>
    <property type="project" value="InterPro"/>
</dbReference>
<evidence type="ECO:0000256" key="4">
    <source>
        <dbReference type="SAM" id="SignalP"/>
    </source>
</evidence>
<dbReference type="FunFam" id="2.60.40.770:FF:000001">
    <property type="entry name" value="NPC intracellular cholesterol transporter 2"/>
    <property type="match status" value="1"/>
</dbReference>
<dbReference type="Pfam" id="PF02221">
    <property type="entry name" value="E1_DerP2_DerF2"/>
    <property type="match status" value="1"/>
</dbReference>
<feature type="signal peptide" evidence="4">
    <location>
        <begin position="1"/>
        <end position="23"/>
    </location>
</feature>
<accession>A0A8K1RCV5</accession>
<evidence type="ECO:0000256" key="3">
    <source>
        <dbReference type="ARBA" id="ARBA00022525"/>
    </source>
</evidence>
<evidence type="ECO:0000256" key="1">
    <source>
        <dbReference type="ARBA" id="ARBA00004613"/>
    </source>
</evidence>
<keyword evidence="4" id="KW-0732">Signal</keyword>
<evidence type="ECO:0000313" key="6">
    <source>
        <dbReference type="EMBL" id="UEK51621.1"/>
    </source>
</evidence>
<dbReference type="GO" id="GO:0005576">
    <property type="term" value="C:extracellular region"/>
    <property type="evidence" value="ECO:0007669"/>
    <property type="project" value="UniProtKB-SubCell"/>
</dbReference>
<dbReference type="EMBL" id="MW302014">
    <property type="protein sequence ID" value="UEK51621.1"/>
    <property type="molecule type" value="mRNA"/>
</dbReference>
<dbReference type="InterPro" id="IPR039670">
    <property type="entry name" value="NPC2-like"/>
</dbReference>